<proteinExistence type="predicted"/>
<keyword evidence="3" id="KW-1185">Reference proteome</keyword>
<dbReference type="EMBL" id="JAADYS010000107">
    <property type="protein sequence ID" value="KAF4472204.1"/>
    <property type="molecule type" value="Genomic_DNA"/>
</dbReference>
<dbReference type="SUPFAM" id="SSF160991">
    <property type="entry name" value="CV3147-like"/>
    <property type="match status" value="1"/>
</dbReference>
<dbReference type="InterPro" id="IPR048350">
    <property type="entry name" value="S-Me-THD-like_C"/>
</dbReference>
<sequence length="180" mass="19751">MVSAAEVVVAVHLVLPDRHPPVPGRPAALVRAARLANPLLELLSDLPVGADVRGRCAEVAEEEREVGETASTETRNMVLPFQNEYIYAALQDGKEEEIVCTVPDLISLIGMAGYALGTQDIKYGLRVNVMGLVGHPHWYTERALELGGASDFAYKDMKNASVTPLYYDPPRVTDMFWSRV</sequence>
<gene>
    <name evidence="2" type="ORF">FALBO_889</name>
</gene>
<protein>
    <submittedName>
        <fullName evidence="2">Hydantoinase</fullName>
    </submittedName>
</protein>
<dbReference type="AlphaFoldDB" id="A0A8H4LQS0"/>
<evidence type="ECO:0000313" key="2">
    <source>
        <dbReference type="EMBL" id="KAF4472204.1"/>
    </source>
</evidence>
<dbReference type="Proteomes" id="UP000554235">
    <property type="component" value="Unassembled WGS sequence"/>
</dbReference>
<name>A0A8H4LQS0_9HYPO</name>
<comment type="caution">
    <text evidence="2">The sequence shown here is derived from an EMBL/GenBank/DDBJ whole genome shotgun (WGS) entry which is preliminary data.</text>
</comment>
<evidence type="ECO:0000259" key="1">
    <source>
        <dbReference type="Pfam" id="PF20906"/>
    </source>
</evidence>
<evidence type="ECO:0000313" key="3">
    <source>
        <dbReference type="Proteomes" id="UP000554235"/>
    </source>
</evidence>
<dbReference type="InterPro" id="IPR024071">
    <property type="entry name" value="S-Me-THD_C_sf"/>
</dbReference>
<reference evidence="2 3" key="1">
    <citation type="submission" date="2020-01" db="EMBL/GenBank/DDBJ databases">
        <title>Identification and distribution of gene clusters putatively required for synthesis of sphingolipid metabolism inhibitors in phylogenetically diverse species of the filamentous fungus Fusarium.</title>
        <authorList>
            <person name="Kim H.-S."/>
            <person name="Busman M."/>
            <person name="Brown D.W."/>
            <person name="Divon H."/>
            <person name="Uhlig S."/>
            <person name="Proctor R.H."/>
        </authorList>
    </citation>
    <scope>NUCLEOTIDE SEQUENCE [LARGE SCALE GENOMIC DNA]</scope>
    <source>
        <strain evidence="2 3">NRRL 20459</strain>
    </source>
</reference>
<organism evidence="2 3">
    <name type="scientific">Fusarium albosuccineum</name>
    <dbReference type="NCBI Taxonomy" id="1237068"/>
    <lineage>
        <taxon>Eukaryota</taxon>
        <taxon>Fungi</taxon>
        <taxon>Dikarya</taxon>
        <taxon>Ascomycota</taxon>
        <taxon>Pezizomycotina</taxon>
        <taxon>Sordariomycetes</taxon>
        <taxon>Hypocreomycetidae</taxon>
        <taxon>Hypocreales</taxon>
        <taxon>Nectriaceae</taxon>
        <taxon>Fusarium</taxon>
        <taxon>Fusarium decemcellulare species complex</taxon>
    </lineage>
</organism>
<feature type="domain" description="S-Me-THD-like C-terminal" evidence="1">
    <location>
        <begin position="68"/>
        <end position="159"/>
    </location>
</feature>
<accession>A0A8H4LQS0</accession>
<dbReference type="Gene3D" id="2.40.390.10">
    <property type="entry name" value="CV3147-like"/>
    <property type="match status" value="1"/>
</dbReference>
<dbReference type="Pfam" id="PF20906">
    <property type="entry name" value="S-Me-THD_C"/>
    <property type="match status" value="1"/>
</dbReference>
<dbReference type="OrthoDB" id="5404895at2759"/>